<dbReference type="EMBL" id="GBXM01016643">
    <property type="protein sequence ID" value="JAH91934.1"/>
    <property type="molecule type" value="Transcribed_RNA"/>
</dbReference>
<organism evidence="1">
    <name type="scientific">Anguilla anguilla</name>
    <name type="common">European freshwater eel</name>
    <name type="synonym">Muraena anguilla</name>
    <dbReference type="NCBI Taxonomy" id="7936"/>
    <lineage>
        <taxon>Eukaryota</taxon>
        <taxon>Metazoa</taxon>
        <taxon>Chordata</taxon>
        <taxon>Craniata</taxon>
        <taxon>Vertebrata</taxon>
        <taxon>Euteleostomi</taxon>
        <taxon>Actinopterygii</taxon>
        <taxon>Neopterygii</taxon>
        <taxon>Teleostei</taxon>
        <taxon>Anguilliformes</taxon>
        <taxon>Anguillidae</taxon>
        <taxon>Anguilla</taxon>
    </lineage>
</organism>
<reference evidence="1" key="2">
    <citation type="journal article" date="2015" name="Fish Shellfish Immunol.">
        <title>Early steps in the European eel (Anguilla anguilla)-Vibrio vulnificus interaction in the gills: Role of the RtxA13 toxin.</title>
        <authorList>
            <person name="Callol A."/>
            <person name="Pajuelo D."/>
            <person name="Ebbesson L."/>
            <person name="Teles M."/>
            <person name="MacKenzie S."/>
            <person name="Amaro C."/>
        </authorList>
    </citation>
    <scope>NUCLEOTIDE SEQUENCE</scope>
</reference>
<protein>
    <submittedName>
        <fullName evidence="1">Uncharacterized protein</fullName>
    </submittedName>
</protein>
<reference evidence="1" key="1">
    <citation type="submission" date="2014-11" db="EMBL/GenBank/DDBJ databases">
        <authorList>
            <person name="Amaro Gonzalez C."/>
        </authorList>
    </citation>
    <scope>NUCLEOTIDE SEQUENCE</scope>
</reference>
<accession>A0A0E9WNF1</accession>
<name>A0A0E9WNF1_ANGAN</name>
<sequence>MFFWDQNGIKMVIYFHSHPDREHLRKERRFLLHRDQFQDLIKDYSFRSGTV</sequence>
<evidence type="ECO:0000313" key="1">
    <source>
        <dbReference type="EMBL" id="JAH91934.1"/>
    </source>
</evidence>
<dbReference type="AlphaFoldDB" id="A0A0E9WNF1"/>
<proteinExistence type="predicted"/>